<comment type="caution">
    <text evidence="1">The sequence shown here is derived from an EMBL/GenBank/DDBJ whole genome shotgun (WGS) entry which is preliminary data.</text>
</comment>
<sequence>MSCRQLPSQTQGNNCILILVQGEVIGDGTQEHQPLISLVGDIGNGGLGHWPSITLMGDIDDWGTGLGYPWWGILATADLGTGL</sequence>
<reference evidence="1 2" key="1">
    <citation type="journal article" date="2021" name="Elife">
        <title>Chloroplast acquisition without the gene transfer in kleptoplastic sea slugs, Plakobranchus ocellatus.</title>
        <authorList>
            <person name="Maeda T."/>
            <person name="Takahashi S."/>
            <person name="Yoshida T."/>
            <person name="Shimamura S."/>
            <person name="Takaki Y."/>
            <person name="Nagai Y."/>
            <person name="Toyoda A."/>
            <person name="Suzuki Y."/>
            <person name="Arimoto A."/>
            <person name="Ishii H."/>
            <person name="Satoh N."/>
            <person name="Nishiyama T."/>
            <person name="Hasebe M."/>
            <person name="Maruyama T."/>
            <person name="Minagawa J."/>
            <person name="Obokata J."/>
            <person name="Shigenobu S."/>
        </authorList>
    </citation>
    <scope>NUCLEOTIDE SEQUENCE [LARGE SCALE GENOMIC DNA]</scope>
</reference>
<dbReference type="AlphaFoldDB" id="A0AAV3ZAX2"/>
<proteinExistence type="predicted"/>
<organism evidence="1 2">
    <name type="scientific">Plakobranchus ocellatus</name>
    <dbReference type="NCBI Taxonomy" id="259542"/>
    <lineage>
        <taxon>Eukaryota</taxon>
        <taxon>Metazoa</taxon>
        <taxon>Spiralia</taxon>
        <taxon>Lophotrochozoa</taxon>
        <taxon>Mollusca</taxon>
        <taxon>Gastropoda</taxon>
        <taxon>Heterobranchia</taxon>
        <taxon>Euthyneura</taxon>
        <taxon>Panpulmonata</taxon>
        <taxon>Sacoglossa</taxon>
        <taxon>Placobranchoidea</taxon>
        <taxon>Plakobranchidae</taxon>
        <taxon>Plakobranchus</taxon>
    </lineage>
</organism>
<dbReference type="EMBL" id="BLXT01002311">
    <property type="protein sequence ID" value="GFN93075.1"/>
    <property type="molecule type" value="Genomic_DNA"/>
</dbReference>
<evidence type="ECO:0000313" key="1">
    <source>
        <dbReference type="EMBL" id="GFN93075.1"/>
    </source>
</evidence>
<name>A0AAV3ZAX2_9GAST</name>
<accession>A0AAV3ZAX2</accession>
<dbReference type="Proteomes" id="UP000735302">
    <property type="component" value="Unassembled WGS sequence"/>
</dbReference>
<keyword evidence="2" id="KW-1185">Reference proteome</keyword>
<protein>
    <submittedName>
        <fullName evidence="1">Uncharacterized protein</fullName>
    </submittedName>
</protein>
<gene>
    <name evidence="1" type="ORF">PoB_001958100</name>
</gene>
<evidence type="ECO:0000313" key="2">
    <source>
        <dbReference type="Proteomes" id="UP000735302"/>
    </source>
</evidence>